<dbReference type="GO" id="GO:0009267">
    <property type="term" value="P:cellular response to starvation"/>
    <property type="evidence" value="ECO:0007669"/>
    <property type="project" value="TreeGrafter"/>
</dbReference>
<protein>
    <recommendedName>
        <fullName evidence="6">Raptor N-terminal CASPase-like domain-containing protein</fullName>
    </recommendedName>
</protein>
<comment type="similarity">
    <text evidence="1">Belongs to the WD repeat RAPTOR family.</text>
</comment>
<dbReference type="InterPro" id="IPR004083">
    <property type="entry name" value="Raptor"/>
</dbReference>
<feature type="compositionally biased region" description="Polar residues" evidence="5">
    <location>
        <begin position="723"/>
        <end position="745"/>
    </location>
</feature>
<dbReference type="InterPro" id="IPR015943">
    <property type="entry name" value="WD40/YVTN_repeat-like_dom_sf"/>
</dbReference>
<dbReference type="GO" id="GO:0005737">
    <property type="term" value="C:cytoplasm"/>
    <property type="evidence" value="ECO:0007669"/>
    <property type="project" value="TreeGrafter"/>
</dbReference>
<dbReference type="PANTHER" id="PTHR12848">
    <property type="entry name" value="REGULATORY-ASSOCIATED PROTEIN OF MTOR"/>
    <property type="match status" value="1"/>
</dbReference>
<keyword evidence="2 4" id="KW-0853">WD repeat</keyword>
<dbReference type="InterPro" id="IPR000357">
    <property type="entry name" value="HEAT"/>
</dbReference>
<dbReference type="OrthoDB" id="10262360at2759"/>
<dbReference type="GO" id="GO:0031929">
    <property type="term" value="P:TOR signaling"/>
    <property type="evidence" value="ECO:0007669"/>
    <property type="project" value="InterPro"/>
</dbReference>
<dbReference type="SMART" id="SM00320">
    <property type="entry name" value="WD40"/>
    <property type="match status" value="6"/>
</dbReference>
<accession>A0A024GJC1</accession>
<dbReference type="InterPro" id="IPR029347">
    <property type="entry name" value="Raptor_N"/>
</dbReference>
<dbReference type="EMBL" id="CAIX01000146">
    <property type="protein sequence ID" value="CCI46970.1"/>
    <property type="molecule type" value="Genomic_DNA"/>
</dbReference>
<organism evidence="7 8">
    <name type="scientific">Albugo candida</name>
    <dbReference type="NCBI Taxonomy" id="65357"/>
    <lineage>
        <taxon>Eukaryota</taxon>
        <taxon>Sar</taxon>
        <taxon>Stramenopiles</taxon>
        <taxon>Oomycota</taxon>
        <taxon>Peronosporomycetes</taxon>
        <taxon>Albuginales</taxon>
        <taxon>Albuginaceae</taxon>
        <taxon>Albugo</taxon>
    </lineage>
</organism>
<evidence type="ECO:0000313" key="7">
    <source>
        <dbReference type="EMBL" id="CCI46970.1"/>
    </source>
</evidence>
<dbReference type="InParanoid" id="A0A024GJC1"/>
<feature type="repeat" description="WD" evidence="4">
    <location>
        <begin position="1409"/>
        <end position="1450"/>
    </location>
</feature>
<dbReference type="InterPro" id="IPR036322">
    <property type="entry name" value="WD40_repeat_dom_sf"/>
</dbReference>
<dbReference type="Pfam" id="PF00400">
    <property type="entry name" value="WD40"/>
    <property type="match status" value="1"/>
</dbReference>
<dbReference type="Pfam" id="PF14538">
    <property type="entry name" value="Raptor_N"/>
    <property type="match status" value="1"/>
</dbReference>
<feature type="region of interest" description="Disordered" evidence="5">
    <location>
        <begin position="723"/>
        <end position="751"/>
    </location>
</feature>
<dbReference type="PANTHER" id="PTHR12848:SF16">
    <property type="entry name" value="REGULATORY-ASSOCIATED PROTEIN OF MTOR"/>
    <property type="match status" value="1"/>
</dbReference>
<dbReference type="Pfam" id="PF02985">
    <property type="entry name" value="HEAT"/>
    <property type="match status" value="1"/>
</dbReference>
<evidence type="ECO:0000256" key="3">
    <source>
        <dbReference type="ARBA" id="ARBA00022737"/>
    </source>
</evidence>
<dbReference type="GO" id="GO:0030307">
    <property type="term" value="P:positive regulation of cell growth"/>
    <property type="evidence" value="ECO:0007669"/>
    <property type="project" value="TreeGrafter"/>
</dbReference>
<dbReference type="STRING" id="65357.A0A024GJC1"/>
<dbReference type="InterPro" id="IPR016024">
    <property type="entry name" value="ARM-type_fold"/>
</dbReference>
<keyword evidence="8" id="KW-1185">Reference proteome</keyword>
<dbReference type="Proteomes" id="UP000053237">
    <property type="component" value="Unassembled WGS sequence"/>
</dbReference>
<reference evidence="7 8" key="1">
    <citation type="submission" date="2012-05" db="EMBL/GenBank/DDBJ databases">
        <title>Recombination and specialization in a pathogen metapopulation.</title>
        <authorList>
            <person name="Gardiner A."/>
            <person name="Kemen E."/>
            <person name="Schultz-Larsen T."/>
            <person name="MacLean D."/>
            <person name="Van Oosterhout C."/>
            <person name="Jones J.D.G."/>
        </authorList>
    </citation>
    <scope>NUCLEOTIDE SEQUENCE [LARGE SCALE GENOMIC DNA]</scope>
    <source>
        <strain evidence="7 8">Ac Nc2</strain>
    </source>
</reference>
<sequence>MIQKSRQFGRDGSDLLQSTVDFSSISSKTDFVYASPSNGPKHAMYHHSTKPLFEKHQNVHTMQIDSTTNFGPHHDCRTHTLSNNAGFSSQVNASVTRKERIFQFMRSMHIDYNADPPVPPIISWRMVERMKTMDVALVLCLNIGTDPPDVVKSSPCARKECWVDPFSMPAQKALETIGKTLQSQYERWQPRARYRQSLDPTVDETKQLCHLLRRHAKKDRVLFHYNGHGVPRPTANGEIWVFNKSYTQYIPLLLYDLQSWIGMPSIYVFDCSNAGVLLHHFTSSFSDVDCGLGKDVKVDSSMEAIVLAACGPDELLPMNLELCADVFTSCLTTPITVALRWFISQNRLSMAHIDINSIERIPGKLTDRKTPLGELNWIFTAITDTIAWNVLPQSLFQKLFRQDLLLASLFRNFLLAERIMKSTGCSPCSIPKLPATHHHPLWRSWDLAAEKCLSQLCRQAGLRDMALSNPREDRQVEPSRFFAEQLTAFEIWLQFGCSAKSPPQQLPMVLQVLLSQVHRLRALELLKTFLDLGPWAVNLALSVGIFPYVLKLLQSPAGELRQMLVCIWAKILALDPSCQADIIKDNGHSYFISHLMEELQPAPGSQHLCPNSKLPSEQKAIAAFILSLICNNFSQGQQRCLAQGLHRIASALLTDPDPEVRKWSCFCLAKLCEKNVESKEVIVMNEIPAQLSARLLDEWPEVRASAAYAIGKVIGTSALDTNLSTHPTQSQHKSTVQDRSSSSHDPTFPIGEPHTTPAYKWFDVDISLAINLIWTCADASPLVRRESVLALAAIIIHHSHRSRFELVAQHYKNSSFISKASMGYTDKATGSEFESAEYTNDTPSERRHRKDTRELTGDTLRDVFGVITNSYVKIWHILKELQANDPFPPVANLVKVIIGQVNSGVLAIEQTRRKLSMALINIERVADDDDKVSCKKSTIQMGLVIQETHANLKSSFDNTPYQPLVRKTTISQHKDEPSAPTTEQNGSITVTSDDQDKVSFTLRRSHSVGNFRELNQQHIDPAETDVSCDVTPHKVSDNINVHVACANATSTLSNSRHFRSELNLAQKAGTEPYPNVSTHHPDRQYTFPPTLVSKYFDWCCSLLNIPAQEGVIEENDPLSSKGATKMERTRRYDRIRQSAFNIAPGYFVKICRRSSPVTITDPSTMNTNGSFFSSEHTSLSSSDGINLRGSSQPLAYGNREEIKRFSLTLRQRAILNNDSEMTSLLLFHPYEPILVVADDKDQISLYNIEENERKLKVFSNNNPTGSRLTSLSWINENAESLLTCGSDDGVIKVYHGLHTPQMSSSAPQLLTAFTAVPDLVPGTRGSGLITAWQQATGVLFAGGYSNSVRGWNLEYEKCVFNLPTYTDSCITSMSTDESISDIVVAGFGDGKLRLFDSRCRPEVAIRMTMQEHTSWIVQTHLYKNRYEMLSGSVSGELKFWDLRHPRNSTKFLETRRSTMTALAVHDYAPIFASGSHNQFIKVFRCDGEELALIRYHEGFLGERIGPVSCLAFHPHRLYLAAGATDSVIAIYSGDK</sequence>
<comment type="caution">
    <text evidence="7">The sequence shown here is derived from an EMBL/GenBank/DDBJ whole genome shotgun (WGS) entry which is preliminary data.</text>
</comment>
<dbReference type="SUPFAM" id="SSF50978">
    <property type="entry name" value="WD40 repeat-like"/>
    <property type="match status" value="1"/>
</dbReference>
<dbReference type="InterPro" id="IPR011989">
    <property type="entry name" value="ARM-like"/>
</dbReference>
<keyword evidence="3" id="KW-0677">Repeat</keyword>
<dbReference type="Gene3D" id="2.130.10.10">
    <property type="entry name" value="YVTN repeat-like/Quinoprotein amine dehydrogenase"/>
    <property type="match status" value="2"/>
</dbReference>
<evidence type="ECO:0000256" key="4">
    <source>
        <dbReference type="PROSITE-ProRule" id="PRU00221"/>
    </source>
</evidence>
<feature type="region of interest" description="Disordered" evidence="5">
    <location>
        <begin position="831"/>
        <end position="851"/>
    </location>
</feature>
<dbReference type="GO" id="GO:0030674">
    <property type="term" value="F:protein-macromolecule adaptor activity"/>
    <property type="evidence" value="ECO:0007669"/>
    <property type="project" value="TreeGrafter"/>
</dbReference>
<feature type="domain" description="Raptor N-terminal CASPase-like" evidence="6">
    <location>
        <begin position="129"/>
        <end position="282"/>
    </location>
</feature>
<evidence type="ECO:0000256" key="5">
    <source>
        <dbReference type="SAM" id="MobiDB-lite"/>
    </source>
</evidence>
<name>A0A024GJC1_9STRA</name>
<dbReference type="PROSITE" id="PS50082">
    <property type="entry name" value="WD_REPEATS_2"/>
    <property type="match status" value="1"/>
</dbReference>
<evidence type="ECO:0000256" key="1">
    <source>
        <dbReference type="ARBA" id="ARBA00009257"/>
    </source>
</evidence>
<dbReference type="PRINTS" id="PR01547">
    <property type="entry name" value="YEAST176DUF"/>
</dbReference>
<dbReference type="GO" id="GO:0031931">
    <property type="term" value="C:TORC1 complex"/>
    <property type="evidence" value="ECO:0007669"/>
    <property type="project" value="InterPro"/>
</dbReference>
<dbReference type="SUPFAM" id="SSF48371">
    <property type="entry name" value="ARM repeat"/>
    <property type="match status" value="1"/>
</dbReference>
<evidence type="ECO:0000313" key="8">
    <source>
        <dbReference type="Proteomes" id="UP000053237"/>
    </source>
</evidence>
<dbReference type="Gene3D" id="1.25.10.10">
    <property type="entry name" value="Leucine-rich Repeat Variant"/>
    <property type="match status" value="1"/>
</dbReference>
<dbReference type="SMART" id="SM01302">
    <property type="entry name" value="Raptor_N"/>
    <property type="match status" value="1"/>
</dbReference>
<feature type="region of interest" description="Disordered" evidence="5">
    <location>
        <begin position="968"/>
        <end position="996"/>
    </location>
</feature>
<dbReference type="InterPro" id="IPR001680">
    <property type="entry name" value="WD40_rpt"/>
</dbReference>
<proteinExistence type="inferred from homology"/>
<evidence type="ECO:0000259" key="6">
    <source>
        <dbReference type="SMART" id="SM01302"/>
    </source>
</evidence>
<feature type="compositionally biased region" description="Polar residues" evidence="5">
    <location>
        <begin position="979"/>
        <end position="992"/>
    </location>
</feature>
<dbReference type="GO" id="GO:0071230">
    <property type="term" value="P:cellular response to amino acid stimulus"/>
    <property type="evidence" value="ECO:0007669"/>
    <property type="project" value="TreeGrafter"/>
</dbReference>
<gene>
    <name evidence="7" type="ORF">BN9_079250</name>
</gene>
<dbReference type="GO" id="GO:0010506">
    <property type="term" value="P:regulation of autophagy"/>
    <property type="evidence" value="ECO:0007669"/>
    <property type="project" value="TreeGrafter"/>
</dbReference>
<evidence type="ECO:0000256" key="2">
    <source>
        <dbReference type="ARBA" id="ARBA00022574"/>
    </source>
</evidence>